<dbReference type="InterPro" id="IPR011907">
    <property type="entry name" value="RNase_III"/>
</dbReference>
<evidence type="ECO:0000259" key="16">
    <source>
        <dbReference type="PROSITE" id="PS50137"/>
    </source>
</evidence>
<proteinExistence type="inferred from homology"/>
<dbReference type="GO" id="GO:0010468">
    <property type="term" value="P:regulation of gene expression"/>
    <property type="evidence" value="ECO:0007669"/>
    <property type="project" value="TreeGrafter"/>
</dbReference>
<evidence type="ECO:0000256" key="4">
    <source>
        <dbReference type="ARBA" id="ARBA00011738"/>
    </source>
</evidence>
<evidence type="ECO:0000256" key="6">
    <source>
        <dbReference type="ARBA" id="ARBA00022552"/>
    </source>
</evidence>
<dbReference type="PROSITE" id="PS50142">
    <property type="entry name" value="RNASE_3_2"/>
    <property type="match status" value="1"/>
</dbReference>
<evidence type="ECO:0000256" key="5">
    <source>
        <dbReference type="ARBA" id="ARBA00022490"/>
    </source>
</evidence>
<evidence type="ECO:0000256" key="9">
    <source>
        <dbReference type="ARBA" id="ARBA00022722"/>
    </source>
</evidence>
<dbReference type="SMART" id="SM00358">
    <property type="entry name" value="DSRM"/>
    <property type="match status" value="1"/>
</dbReference>
<dbReference type="FunFam" id="3.30.160.20:FF:000003">
    <property type="entry name" value="Ribonuclease 3"/>
    <property type="match status" value="1"/>
</dbReference>
<keyword evidence="7 15" id="KW-0507">mRNA processing</keyword>
<feature type="active site" evidence="15">
    <location>
        <position position="72"/>
    </location>
</feature>
<dbReference type="InterPro" id="IPR000999">
    <property type="entry name" value="RNase_III_dom"/>
</dbReference>
<dbReference type="GO" id="GO:0006364">
    <property type="term" value="P:rRNA processing"/>
    <property type="evidence" value="ECO:0007669"/>
    <property type="project" value="UniProtKB-UniRule"/>
</dbReference>
<dbReference type="Gene3D" id="3.30.160.20">
    <property type="match status" value="1"/>
</dbReference>
<evidence type="ECO:0000256" key="12">
    <source>
        <dbReference type="ARBA" id="ARBA00022801"/>
    </source>
</evidence>
<evidence type="ECO:0000256" key="13">
    <source>
        <dbReference type="ARBA" id="ARBA00022842"/>
    </source>
</evidence>
<evidence type="ECO:0000256" key="7">
    <source>
        <dbReference type="ARBA" id="ARBA00022664"/>
    </source>
</evidence>
<evidence type="ECO:0000256" key="15">
    <source>
        <dbReference type="HAMAP-Rule" id="MF_00104"/>
    </source>
</evidence>
<dbReference type="PANTHER" id="PTHR11207:SF0">
    <property type="entry name" value="RIBONUCLEASE 3"/>
    <property type="match status" value="1"/>
</dbReference>
<reference evidence="18" key="1">
    <citation type="submission" date="2018-01" db="EMBL/GenBank/DDBJ databases">
        <authorList>
            <person name="Regsiter A."/>
            <person name="William W."/>
        </authorList>
    </citation>
    <scope>NUCLEOTIDE SEQUENCE</scope>
    <source>
        <strain evidence="18">TRIP AH-1</strain>
    </source>
</reference>
<sequence>MHLQHLCHIDTHVIRAMYSKETKTKLDELSLKLGYTFRQYELLLQAFRHSSYVNEQTDPKLEDNERLEFLGDAVLDLAVSHLLMDLFGDAREGDLSKYRAMVVDESGLYRVAKRLKLGECLFLGKGEEQSLGRKKPSILANTMEALLGALYLDAGFERTMEIIRVLFYPFLEKLGSRETPYDFKSLLQEYTQKSFKALPKYKLSDESGPAHDKTFRVELSLNEKLLAAGEGKSKKEAEQKAAKEAYYCLIGDPDL</sequence>
<evidence type="ECO:0000256" key="14">
    <source>
        <dbReference type="ARBA" id="ARBA00022884"/>
    </source>
</evidence>
<dbReference type="PANTHER" id="PTHR11207">
    <property type="entry name" value="RIBONUCLEASE III"/>
    <property type="match status" value="1"/>
</dbReference>
<keyword evidence="15" id="KW-0699">rRNA-binding</keyword>
<dbReference type="CDD" id="cd10845">
    <property type="entry name" value="DSRM_RNAse_III_family"/>
    <property type="match status" value="1"/>
</dbReference>
<keyword evidence="6 15" id="KW-0698">rRNA processing</keyword>
<comment type="subunit">
    <text evidence="4 15">Homodimer.</text>
</comment>
<dbReference type="GO" id="GO:0042802">
    <property type="term" value="F:identical protein binding"/>
    <property type="evidence" value="ECO:0007669"/>
    <property type="project" value="UniProtKB-ARBA"/>
</dbReference>
<dbReference type="GO" id="GO:0003725">
    <property type="term" value="F:double-stranded RNA binding"/>
    <property type="evidence" value="ECO:0007669"/>
    <property type="project" value="TreeGrafter"/>
</dbReference>
<comment type="catalytic activity">
    <reaction evidence="1 15">
        <text>Endonucleolytic cleavage to 5'-phosphomonoester.</text>
        <dbReference type="EC" id="3.1.26.3"/>
    </reaction>
</comment>
<evidence type="ECO:0000256" key="8">
    <source>
        <dbReference type="ARBA" id="ARBA00022694"/>
    </source>
</evidence>
<dbReference type="EC" id="3.1.26.3" evidence="15"/>
<dbReference type="GO" id="GO:0019843">
    <property type="term" value="F:rRNA binding"/>
    <property type="evidence" value="ECO:0007669"/>
    <property type="project" value="UniProtKB-KW"/>
</dbReference>
<keyword evidence="11 15" id="KW-0255">Endonuclease</keyword>
<dbReference type="GO" id="GO:0005737">
    <property type="term" value="C:cytoplasm"/>
    <property type="evidence" value="ECO:0007669"/>
    <property type="project" value="UniProtKB-SubCell"/>
</dbReference>
<evidence type="ECO:0000256" key="1">
    <source>
        <dbReference type="ARBA" id="ARBA00000109"/>
    </source>
</evidence>
<comment type="function">
    <text evidence="15">Digests double-stranded RNA. Involved in the processing of primary rRNA transcript to yield the immediate precursors to the large and small rRNAs (23S and 16S). Processes some mRNAs, and tRNAs when they are encoded in the rRNA operon. Processes pre-crRNA and tracrRNA of type II CRISPR loci if present in the organism.</text>
</comment>
<organism evidence="18">
    <name type="scientific">uncultured Desulfobacterium sp</name>
    <dbReference type="NCBI Taxonomy" id="201089"/>
    <lineage>
        <taxon>Bacteria</taxon>
        <taxon>Pseudomonadati</taxon>
        <taxon>Thermodesulfobacteriota</taxon>
        <taxon>Desulfobacteria</taxon>
        <taxon>Desulfobacterales</taxon>
        <taxon>Desulfobacteriaceae</taxon>
        <taxon>Desulfobacterium</taxon>
        <taxon>environmental samples</taxon>
    </lineage>
</organism>
<dbReference type="SMART" id="SM00535">
    <property type="entry name" value="RIBOc"/>
    <property type="match status" value="1"/>
</dbReference>
<keyword evidence="8 15" id="KW-0819">tRNA processing</keyword>
<dbReference type="NCBIfam" id="TIGR02191">
    <property type="entry name" value="RNaseIII"/>
    <property type="match status" value="1"/>
</dbReference>
<dbReference type="InterPro" id="IPR014720">
    <property type="entry name" value="dsRBD_dom"/>
</dbReference>
<feature type="binding site" evidence="15">
    <location>
        <position position="141"/>
    </location>
    <ligand>
        <name>Mg(2+)</name>
        <dbReference type="ChEBI" id="CHEBI:18420"/>
    </ligand>
</feature>
<name>A0A445N1E3_9BACT</name>
<dbReference type="GO" id="GO:0008033">
    <property type="term" value="P:tRNA processing"/>
    <property type="evidence" value="ECO:0007669"/>
    <property type="project" value="UniProtKB-KW"/>
</dbReference>
<dbReference type="GO" id="GO:0006397">
    <property type="term" value="P:mRNA processing"/>
    <property type="evidence" value="ECO:0007669"/>
    <property type="project" value="UniProtKB-UniRule"/>
</dbReference>
<dbReference type="PROSITE" id="PS00517">
    <property type="entry name" value="RNASE_3_1"/>
    <property type="match status" value="1"/>
</dbReference>
<keyword evidence="9 15" id="KW-0540">Nuclease</keyword>
<feature type="active site" evidence="15">
    <location>
        <position position="144"/>
    </location>
</feature>
<dbReference type="Pfam" id="PF00035">
    <property type="entry name" value="dsrm"/>
    <property type="match status" value="1"/>
</dbReference>
<dbReference type="AlphaFoldDB" id="A0A445N1E3"/>
<evidence type="ECO:0000256" key="11">
    <source>
        <dbReference type="ARBA" id="ARBA00022759"/>
    </source>
</evidence>
<dbReference type="InterPro" id="IPR036389">
    <property type="entry name" value="RNase_III_sf"/>
</dbReference>
<dbReference type="EMBL" id="OJIN01000208">
    <property type="protein sequence ID" value="SPD75520.1"/>
    <property type="molecule type" value="Genomic_DNA"/>
</dbReference>
<comment type="similarity">
    <text evidence="3">Belongs to the ribonuclease III family.</text>
</comment>
<comment type="cofactor">
    <cofactor evidence="15">
        <name>Mg(2+)</name>
        <dbReference type="ChEBI" id="CHEBI:18420"/>
    </cofactor>
</comment>
<dbReference type="CDD" id="cd00593">
    <property type="entry name" value="RIBOc"/>
    <property type="match status" value="1"/>
</dbReference>
<feature type="domain" description="RNase III" evidence="17">
    <location>
        <begin position="26"/>
        <end position="155"/>
    </location>
</feature>
<feature type="domain" description="DRBM" evidence="16">
    <location>
        <begin position="182"/>
        <end position="251"/>
    </location>
</feature>
<dbReference type="Gene3D" id="1.10.1520.10">
    <property type="entry name" value="Ribonuclease III domain"/>
    <property type="match status" value="1"/>
</dbReference>
<dbReference type="PROSITE" id="PS50137">
    <property type="entry name" value="DS_RBD"/>
    <property type="match status" value="1"/>
</dbReference>
<gene>
    <name evidence="15 18" type="primary">rnc</name>
    <name evidence="18" type="ORF">PITCH_A640063</name>
</gene>
<keyword evidence="5 15" id="KW-0963">Cytoplasm</keyword>
<feature type="binding site" evidence="15">
    <location>
        <position position="68"/>
    </location>
    <ligand>
        <name>Mg(2+)</name>
        <dbReference type="ChEBI" id="CHEBI:18420"/>
    </ligand>
</feature>
<dbReference type="HAMAP" id="MF_00104">
    <property type="entry name" value="RNase_III"/>
    <property type="match status" value="1"/>
</dbReference>
<evidence type="ECO:0000256" key="10">
    <source>
        <dbReference type="ARBA" id="ARBA00022723"/>
    </source>
</evidence>
<dbReference type="FunFam" id="1.10.1520.10:FF:000001">
    <property type="entry name" value="Ribonuclease 3"/>
    <property type="match status" value="1"/>
</dbReference>
<feature type="binding site" evidence="15">
    <location>
        <position position="144"/>
    </location>
    <ligand>
        <name>Mg(2+)</name>
        <dbReference type="ChEBI" id="CHEBI:18420"/>
    </ligand>
</feature>
<keyword evidence="13 15" id="KW-0460">Magnesium</keyword>
<comment type="subcellular location">
    <subcellularLocation>
        <location evidence="2 15">Cytoplasm</location>
    </subcellularLocation>
</comment>
<evidence type="ECO:0000313" key="18">
    <source>
        <dbReference type="EMBL" id="SPD75520.1"/>
    </source>
</evidence>
<dbReference type="GO" id="GO:0004525">
    <property type="term" value="F:ribonuclease III activity"/>
    <property type="evidence" value="ECO:0007669"/>
    <property type="project" value="UniProtKB-UniRule"/>
</dbReference>
<dbReference type="SUPFAM" id="SSF54768">
    <property type="entry name" value="dsRNA-binding domain-like"/>
    <property type="match status" value="1"/>
</dbReference>
<accession>A0A445N1E3</accession>
<dbReference type="Pfam" id="PF14622">
    <property type="entry name" value="Ribonucleas_3_3"/>
    <property type="match status" value="1"/>
</dbReference>
<protein>
    <recommendedName>
        <fullName evidence="15">Ribonuclease 3</fullName>
        <ecNumber evidence="15">3.1.26.3</ecNumber>
    </recommendedName>
    <alternativeName>
        <fullName evidence="15">Ribonuclease III</fullName>
        <shortName evidence="15">RNase III</shortName>
    </alternativeName>
</protein>
<keyword evidence="12 15" id="KW-0378">Hydrolase</keyword>
<evidence type="ECO:0000259" key="17">
    <source>
        <dbReference type="PROSITE" id="PS50142"/>
    </source>
</evidence>
<dbReference type="GO" id="GO:0046872">
    <property type="term" value="F:metal ion binding"/>
    <property type="evidence" value="ECO:0007669"/>
    <property type="project" value="UniProtKB-KW"/>
</dbReference>
<evidence type="ECO:0000256" key="2">
    <source>
        <dbReference type="ARBA" id="ARBA00004496"/>
    </source>
</evidence>
<dbReference type="SUPFAM" id="SSF69065">
    <property type="entry name" value="RNase III domain-like"/>
    <property type="match status" value="1"/>
</dbReference>
<evidence type="ECO:0000256" key="3">
    <source>
        <dbReference type="ARBA" id="ARBA00010183"/>
    </source>
</evidence>
<keyword evidence="14 15" id="KW-0694">RNA-binding</keyword>
<keyword evidence="10 15" id="KW-0479">Metal-binding</keyword>